<evidence type="ECO:0000313" key="4">
    <source>
        <dbReference type="Proteomes" id="UP000315440"/>
    </source>
</evidence>
<gene>
    <name evidence="3" type="ORF">Mal64_16870</name>
</gene>
<feature type="signal peptide" evidence="1">
    <location>
        <begin position="1"/>
        <end position="25"/>
    </location>
</feature>
<dbReference type="GO" id="GO:0008092">
    <property type="term" value="F:cytoskeletal protein binding"/>
    <property type="evidence" value="ECO:0007669"/>
    <property type="project" value="InterPro"/>
</dbReference>
<name>A0A5C5ZLW7_9BACT</name>
<dbReference type="InterPro" id="IPR007131">
    <property type="entry name" value="SHD1"/>
</dbReference>
<feature type="domain" description="SLA1 homology" evidence="2">
    <location>
        <begin position="21"/>
        <end position="76"/>
    </location>
</feature>
<protein>
    <recommendedName>
        <fullName evidence="2">SLA1 homology domain-containing protein</fullName>
    </recommendedName>
</protein>
<dbReference type="GO" id="GO:0043130">
    <property type="term" value="F:ubiquitin binding"/>
    <property type="evidence" value="ECO:0007669"/>
    <property type="project" value="InterPro"/>
</dbReference>
<dbReference type="GO" id="GO:0042802">
    <property type="term" value="F:identical protein binding"/>
    <property type="evidence" value="ECO:0007669"/>
    <property type="project" value="InterPro"/>
</dbReference>
<proteinExistence type="predicted"/>
<dbReference type="AlphaFoldDB" id="A0A5C5ZLW7"/>
<reference evidence="3 4" key="1">
    <citation type="submission" date="2019-02" db="EMBL/GenBank/DDBJ databases">
        <title>Deep-cultivation of Planctomycetes and their phenomic and genomic characterization uncovers novel biology.</title>
        <authorList>
            <person name="Wiegand S."/>
            <person name="Jogler M."/>
            <person name="Boedeker C."/>
            <person name="Pinto D."/>
            <person name="Vollmers J."/>
            <person name="Rivas-Marin E."/>
            <person name="Kohn T."/>
            <person name="Peeters S.H."/>
            <person name="Heuer A."/>
            <person name="Rast P."/>
            <person name="Oberbeckmann S."/>
            <person name="Bunk B."/>
            <person name="Jeske O."/>
            <person name="Meyerdierks A."/>
            <person name="Storesund J.E."/>
            <person name="Kallscheuer N."/>
            <person name="Luecker S."/>
            <person name="Lage O.M."/>
            <person name="Pohl T."/>
            <person name="Merkel B.J."/>
            <person name="Hornburger P."/>
            <person name="Mueller R.-W."/>
            <person name="Bruemmer F."/>
            <person name="Labrenz M."/>
            <person name="Spormann A.M."/>
            <person name="Op Den Camp H."/>
            <person name="Overmann J."/>
            <person name="Amann R."/>
            <person name="Jetten M.S.M."/>
            <person name="Mascher T."/>
            <person name="Medema M.H."/>
            <person name="Devos D.P."/>
            <person name="Kaster A.-K."/>
            <person name="Ovreas L."/>
            <person name="Rohde M."/>
            <person name="Galperin M.Y."/>
            <person name="Jogler C."/>
        </authorList>
    </citation>
    <scope>NUCLEOTIDE SEQUENCE [LARGE SCALE GENOMIC DNA]</scope>
    <source>
        <strain evidence="3 4">Mal64</strain>
    </source>
</reference>
<organism evidence="3 4">
    <name type="scientific">Pseudobythopirellula maris</name>
    <dbReference type="NCBI Taxonomy" id="2527991"/>
    <lineage>
        <taxon>Bacteria</taxon>
        <taxon>Pseudomonadati</taxon>
        <taxon>Planctomycetota</taxon>
        <taxon>Planctomycetia</taxon>
        <taxon>Pirellulales</taxon>
        <taxon>Lacipirellulaceae</taxon>
        <taxon>Pseudobythopirellula</taxon>
    </lineage>
</organism>
<feature type="chain" id="PRO_5022682158" description="SLA1 homology domain-containing protein" evidence="1">
    <location>
        <begin position="26"/>
        <end position="309"/>
    </location>
</feature>
<dbReference type="EMBL" id="SJPQ01000002">
    <property type="protein sequence ID" value="TWT88208.1"/>
    <property type="molecule type" value="Genomic_DNA"/>
</dbReference>
<dbReference type="RefSeq" id="WP_146399068.1">
    <property type="nucleotide sequence ID" value="NZ_SJPQ01000002.1"/>
</dbReference>
<keyword evidence="4" id="KW-1185">Reference proteome</keyword>
<dbReference type="Pfam" id="PF03983">
    <property type="entry name" value="SHD1"/>
    <property type="match status" value="1"/>
</dbReference>
<evidence type="ECO:0000259" key="2">
    <source>
        <dbReference type="Pfam" id="PF03983"/>
    </source>
</evidence>
<keyword evidence="1" id="KW-0732">Signal</keyword>
<comment type="caution">
    <text evidence="3">The sequence shown here is derived from an EMBL/GenBank/DDBJ whole genome shotgun (WGS) entry which is preliminary data.</text>
</comment>
<accession>A0A5C5ZLW7</accession>
<dbReference type="Proteomes" id="UP000315440">
    <property type="component" value="Unassembled WGS sequence"/>
</dbReference>
<dbReference type="Gene3D" id="2.30.30.700">
    <property type="entry name" value="SLA1 homology domain 1"/>
    <property type="match status" value="1"/>
</dbReference>
<evidence type="ECO:0000313" key="3">
    <source>
        <dbReference type="EMBL" id="TWT88208.1"/>
    </source>
</evidence>
<dbReference type="GO" id="GO:0030674">
    <property type="term" value="F:protein-macromolecule adaptor activity"/>
    <property type="evidence" value="ECO:0007669"/>
    <property type="project" value="InterPro"/>
</dbReference>
<evidence type="ECO:0000256" key="1">
    <source>
        <dbReference type="SAM" id="SignalP"/>
    </source>
</evidence>
<sequence length="309" mass="34305" precursor="true">MPLLTLRRLVLTALLTLLAASPAAARTWTAAAGGYTVEAEVVAFNDEKVVLQREDHHLVSLEIDKLSEADREYLASQDARLKADEIYGQDQVWTSRKGLKVVGKVVDYVKKDVTIERKRGRVYVNGRVFENLPAIYQKIVPQIVAFFEENEVKDKESLESWLIHKKGAPQTYACEGVLFEVAGGDEYGVPFFIFSEEDQRLLKGAYDEWVGSQGDYESQQDAAFELQSLAAARHQDAEVSHQIGKLQLVAQAATAGITNVWEVTLYPNGPLNSAPQFVVVQGRDSRTATQNALQQYPGSSVGPVRKLSY</sequence>
<dbReference type="OrthoDB" id="246401at2"/>